<evidence type="ECO:0000259" key="10">
    <source>
        <dbReference type="PROSITE" id="PS51379"/>
    </source>
</evidence>
<evidence type="ECO:0000256" key="4">
    <source>
        <dbReference type="ARBA" id="ARBA00022723"/>
    </source>
</evidence>
<dbReference type="InterPro" id="IPR017900">
    <property type="entry name" value="4Fe4S_Fe_S_CS"/>
</dbReference>
<feature type="domain" description="4Fe-4S ferredoxin-type" evidence="10">
    <location>
        <begin position="380"/>
        <end position="410"/>
    </location>
</feature>
<dbReference type="GO" id="GO:0005886">
    <property type="term" value="C:plasma membrane"/>
    <property type="evidence" value="ECO:0007669"/>
    <property type="project" value="UniProtKB-SubCell"/>
</dbReference>
<keyword evidence="2" id="KW-1003">Cell membrane</keyword>
<evidence type="ECO:0000313" key="12">
    <source>
        <dbReference type="Proteomes" id="UP000053577"/>
    </source>
</evidence>
<sequence length="463" mass="51110">MHSFHSTVSRRDFMKTLGLAGAGVGAAAATFPVFHDLDELMSAPQAQHKQPWFVKDVDKPTIDIDWSQVVRSDKKINGHDGIPYLAPSGGWHATGDRIASYPGGDANRKPAEDYIKSKFPDWKGDTLRDQALRQTVWTVKRTPTPFVCSKLTYSPEEYGLPKYEGTPEENYVMIRNLLRFWGGGKIGVIKLDQDTRKVFNANSSNKDIVFEDVDEAYETTTKTVVPNKNEYLITALFTAQTVLGRRWPSLQSNAAVMGVYSFLSWAEGNLQEFLHGIGYEANVVDNITNSEPCGLVAGVGENVRMGYTVVSPETGAMARCMLRVITDLPLATTKPVDAGLNRFCNTCKICAEACPYNAIVLDDAPSWDNTAIPGSPPGFNGWRLKAMSCAHCGSACQAVCPFNAPRETWIHSLVAPTVTITPVFNKFFADMERAFGFGMWEPESFWTEEEQPIFGYIGGILGN</sequence>
<dbReference type="EMBL" id="JGYD01000001">
    <property type="protein sequence ID" value="KSV19000.1"/>
    <property type="molecule type" value="Genomic_DNA"/>
</dbReference>
<dbReference type="NCBIfam" id="TIGR02486">
    <property type="entry name" value="RDH"/>
    <property type="match status" value="1"/>
</dbReference>
<dbReference type="InterPro" id="IPR012832">
    <property type="entry name" value="RDH"/>
</dbReference>
<gene>
    <name evidence="11" type="ORF">DA01_00285</name>
</gene>
<keyword evidence="3" id="KW-0004">4Fe-4S</keyword>
<dbReference type="NCBIfam" id="TIGR01409">
    <property type="entry name" value="TAT_signal_seq"/>
    <property type="match status" value="1"/>
</dbReference>
<organism evidence="11 12">
    <name type="scientific">Dehalococcoides mccartyi</name>
    <dbReference type="NCBI Taxonomy" id="61435"/>
    <lineage>
        <taxon>Bacteria</taxon>
        <taxon>Bacillati</taxon>
        <taxon>Chloroflexota</taxon>
        <taxon>Dehalococcoidia</taxon>
        <taxon>Dehalococcoidales</taxon>
        <taxon>Dehalococcoidaceae</taxon>
        <taxon>Dehalococcoides</taxon>
    </lineage>
</organism>
<evidence type="ECO:0000256" key="2">
    <source>
        <dbReference type="ARBA" id="ARBA00022475"/>
    </source>
</evidence>
<name>A0A0V8M5D9_9CHLR</name>
<evidence type="ECO:0000256" key="1">
    <source>
        <dbReference type="ARBA" id="ARBA00004236"/>
    </source>
</evidence>
<reference evidence="11 12" key="1">
    <citation type="journal article" date="2015" name="Sci. Rep.">
        <title>A comparative genomics and reductive dehalogenase gene transcription study of two chloroethene-respiring bacteria, Dehalococcoides mccartyi strains MB and 11a.</title>
        <authorList>
            <person name="Low A."/>
            <person name="Shen Z."/>
            <person name="Cheng D."/>
            <person name="Rogers M.J."/>
            <person name="Lee P.K."/>
            <person name="He J."/>
        </authorList>
    </citation>
    <scope>NUCLEOTIDE SEQUENCE [LARGE SCALE GENOMIC DNA]</scope>
    <source>
        <strain evidence="11 12">MB</strain>
    </source>
</reference>
<comment type="subcellular location">
    <subcellularLocation>
        <location evidence="1">Cell membrane</location>
    </subcellularLocation>
</comment>
<dbReference type="Pfam" id="PF12838">
    <property type="entry name" value="Fer4_7"/>
    <property type="match status" value="1"/>
</dbReference>
<evidence type="ECO:0000256" key="6">
    <source>
        <dbReference type="ARBA" id="ARBA00023004"/>
    </source>
</evidence>
<dbReference type="PROSITE" id="PS51318">
    <property type="entry name" value="TAT"/>
    <property type="match status" value="1"/>
</dbReference>
<proteinExistence type="predicted"/>
<feature type="domain" description="4Fe-4S ferredoxin-type" evidence="10">
    <location>
        <begin position="334"/>
        <end position="364"/>
    </location>
</feature>
<dbReference type="AlphaFoldDB" id="A0A0V8M5D9"/>
<dbReference type="PROSITE" id="PS00198">
    <property type="entry name" value="4FE4S_FER_1"/>
    <property type="match status" value="1"/>
</dbReference>
<dbReference type="InterPro" id="IPR028894">
    <property type="entry name" value="RDH_dom"/>
</dbReference>
<evidence type="ECO:0000256" key="3">
    <source>
        <dbReference type="ARBA" id="ARBA00022485"/>
    </source>
</evidence>
<accession>A0A0V8M5D9</accession>
<dbReference type="Gene3D" id="3.30.70.20">
    <property type="match status" value="1"/>
</dbReference>
<keyword evidence="7" id="KW-0411">Iron-sulfur</keyword>
<protein>
    <recommendedName>
        <fullName evidence="10">4Fe-4S ferredoxin-type domain-containing protein</fullName>
    </recommendedName>
</protein>
<dbReference type="InterPro" id="IPR017896">
    <property type="entry name" value="4Fe4S_Fe-S-bd"/>
</dbReference>
<dbReference type="Pfam" id="PF13486">
    <property type="entry name" value="Dehalogenase"/>
    <property type="match status" value="1"/>
</dbReference>
<dbReference type="RefSeq" id="WP_058291950.1">
    <property type="nucleotide sequence ID" value="NZ_CP179927.2"/>
</dbReference>
<dbReference type="GO" id="GO:0046872">
    <property type="term" value="F:metal ion binding"/>
    <property type="evidence" value="ECO:0007669"/>
    <property type="project" value="UniProtKB-KW"/>
</dbReference>
<evidence type="ECO:0000256" key="7">
    <source>
        <dbReference type="ARBA" id="ARBA00023014"/>
    </source>
</evidence>
<keyword evidence="8" id="KW-0472">Membrane</keyword>
<dbReference type="GO" id="GO:0051539">
    <property type="term" value="F:4 iron, 4 sulfur cluster binding"/>
    <property type="evidence" value="ECO:0007669"/>
    <property type="project" value="UniProtKB-KW"/>
</dbReference>
<evidence type="ECO:0000313" key="11">
    <source>
        <dbReference type="EMBL" id="KSV19000.1"/>
    </source>
</evidence>
<dbReference type="PROSITE" id="PS51379">
    <property type="entry name" value="4FE4S_FER_2"/>
    <property type="match status" value="2"/>
</dbReference>
<dbReference type="InterPro" id="IPR006311">
    <property type="entry name" value="TAT_signal"/>
</dbReference>
<keyword evidence="5" id="KW-0732">Signal</keyword>
<dbReference type="SUPFAM" id="SSF54862">
    <property type="entry name" value="4Fe-4S ferredoxins"/>
    <property type="match status" value="1"/>
</dbReference>
<dbReference type="PATRIC" id="fig|61435.5.peg.61"/>
<comment type="cofactor">
    <cofactor evidence="9">
        <name>corrinoid</name>
        <dbReference type="ChEBI" id="CHEBI:33913"/>
    </cofactor>
</comment>
<keyword evidence="6" id="KW-0408">Iron</keyword>
<evidence type="ECO:0000256" key="9">
    <source>
        <dbReference type="ARBA" id="ARBA00029374"/>
    </source>
</evidence>
<evidence type="ECO:0000256" key="5">
    <source>
        <dbReference type="ARBA" id="ARBA00022729"/>
    </source>
</evidence>
<comment type="caution">
    <text evidence="11">The sequence shown here is derived from an EMBL/GenBank/DDBJ whole genome shotgun (WGS) entry which is preliminary data.</text>
</comment>
<dbReference type="OrthoDB" id="9794954at2"/>
<dbReference type="InterPro" id="IPR019546">
    <property type="entry name" value="TAT_signal_bac_arc"/>
</dbReference>
<keyword evidence="4" id="KW-0479">Metal-binding</keyword>
<evidence type="ECO:0000256" key="8">
    <source>
        <dbReference type="ARBA" id="ARBA00023136"/>
    </source>
</evidence>
<dbReference type="Proteomes" id="UP000053577">
    <property type="component" value="Unassembled WGS sequence"/>
</dbReference>